<dbReference type="AlphaFoldDB" id="A0A7X6CXM7"/>
<dbReference type="Proteomes" id="UP000578686">
    <property type="component" value="Unassembled WGS sequence"/>
</dbReference>
<accession>A0A7X6CXM7</accession>
<proteinExistence type="predicted"/>
<evidence type="ECO:0000313" key="2">
    <source>
        <dbReference type="Proteomes" id="UP000578686"/>
    </source>
</evidence>
<evidence type="ECO:0000313" key="1">
    <source>
        <dbReference type="EMBL" id="NJQ04298.1"/>
    </source>
</evidence>
<dbReference type="RefSeq" id="WP_167967593.1">
    <property type="nucleotide sequence ID" value="NZ_BHZG01000019.1"/>
</dbReference>
<gene>
    <name evidence="1" type="ORF">HCN56_01570</name>
</gene>
<organism evidence="1 2">
    <name type="scientific">Streptomyces lonarensis</name>
    <dbReference type="NCBI Taxonomy" id="700599"/>
    <lineage>
        <taxon>Bacteria</taxon>
        <taxon>Bacillati</taxon>
        <taxon>Actinomycetota</taxon>
        <taxon>Actinomycetes</taxon>
        <taxon>Kitasatosporales</taxon>
        <taxon>Streptomycetaceae</taxon>
        <taxon>Streptomyces</taxon>
    </lineage>
</organism>
<protein>
    <submittedName>
        <fullName evidence="1">Uncharacterized protein</fullName>
    </submittedName>
</protein>
<name>A0A7X6CXM7_9ACTN</name>
<reference evidence="1 2" key="1">
    <citation type="submission" date="2020-03" db="EMBL/GenBank/DDBJ databases">
        <title>Draft genome of Streptomyces sp. ventii, isolated from the Axial Seamount in the Pacific Ocean, and resequencing of the two type strains Streptomyces lonarensis strain NCL 716 and Streptomyces bohaiensis strain 11A07.</title>
        <authorList>
            <person name="Loughran R.M."/>
            <person name="Pfannmuller K.M."/>
            <person name="Wasson B.J."/>
            <person name="Deadmond M.C."/>
            <person name="Paddock B.E."/>
            <person name="Koyack M.J."/>
            <person name="Gallegos D.A."/>
            <person name="Mitchell E.A."/>
            <person name="Ushijima B."/>
            <person name="Saw J.H."/>
            <person name="Mcphail K.L."/>
            <person name="Videau P."/>
        </authorList>
    </citation>
    <scope>NUCLEOTIDE SEQUENCE [LARGE SCALE GENOMIC DNA]</scope>
    <source>
        <strain evidence="1 2">NCL716</strain>
    </source>
</reference>
<keyword evidence="2" id="KW-1185">Reference proteome</keyword>
<dbReference type="EMBL" id="JAAVJD010000004">
    <property type="protein sequence ID" value="NJQ04298.1"/>
    <property type="molecule type" value="Genomic_DNA"/>
</dbReference>
<comment type="caution">
    <text evidence="1">The sequence shown here is derived from an EMBL/GenBank/DDBJ whole genome shotgun (WGS) entry which is preliminary data.</text>
</comment>
<sequence length="92" mass="10234">MAAYRRRPIEVDAVRADDVDTVAAFIGEHGRAEKAHVTIPGVRGLRPGVRVRTLDGSVLVAIGDYLIRKPDGELMAIGVEEFNNEYEEVRWT</sequence>